<feature type="compositionally biased region" description="Basic and acidic residues" evidence="6">
    <location>
        <begin position="295"/>
        <end position="306"/>
    </location>
</feature>
<dbReference type="Proteomes" id="UP000217838">
    <property type="component" value="Unassembled WGS sequence"/>
</dbReference>
<evidence type="ECO:0000256" key="6">
    <source>
        <dbReference type="SAM" id="MobiDB-lite"/>
    </source>
</evidence>
<accession>A0A2A4YEG3</accession>
<reference evidence="9" key="1">
    <citation type="submission" date="2017-08" db="EMBL/GenBank/DDBJ databases">
        <title>A dynamic microbial community with high functional redundancy inhabits the cold, oxic subseafloor aquifer.</title>
        <authorList>
            <person name="Tully B.J."/>
            <person name="Wheat C.G."/>
            <person name="Glazer B.T."/>
            <person name="Huber J.A."/>
        </authorList>
    </citation>
    <scope>NUCLEOTIDE SEQUENCE [LARGE SCALE GENOMIC DNA]</scope>
</reference>
<dbReference type="InterPro" id="IPR011059">
    <property type="entry name" value="Metal-dep_hydrolase_composite"/>
</dbReference>
<dbReference type="PANTHER" id="PTHR43668">
    <property type="entry name" value="ALLANTOINASE"/>
    <property type="match status" value="1"/>
</dbReference>
<dbReference type="GO" id="GO:0005737">
    <property type="term" value="C:cytoplasm"/>
    <property type="evidence" value="ECO:0007669"/>
    <property type="project" value="TreeGrafter"/>
</dbReference>
<proteinExistence type="inferred from homology"/>
<dbReference type="Pfam" id="PF01979">
    <property type="entry name" value="Amidohydro_1"/>
    <property type="match status" value="1"/>
</dbReference>
<dbReference type="Gene3D" id="3.20.20.140">
    <property type="entry name" value="Metal-dependent hydrolases"/>
    <property type="match status" value="1"/>
</dbReference>
<dbReference type="InterPro" id="IPR002195">
    <property type="entry name" value="Dihydroorotase_CS"/>
</dbReference>
<dbReference type="GO" id="GO:0046872">
    <property type="term" value="F:metal ion binding"/>
    <property type="evidence" value="ECO:0007669"/>
    <property type="project" value="UniProtKB-KW"/>
</dbReference>
<dbReference type="CDD" id="cd01318">
    <property type="entry name" value="DHOase_IIb"/>
    <property type="match status" value="1"/>
</dbReference>
<dbReference type="PROSITE" id="PS00482">
    <property type="entry name" value="DIHYDROOROTASE_1"/>
    <property type="match status" value="1"/>
</dbReference>
<gene>
    <name evidence="8" type="ORF">COB11_05655</name>
</gene>
<evidence type="ECO:0000313" key="9">
    <source>
        <dbReference type="Proteomes" id="UP000217838"/>
    </source>
</evidence>
<evidence type="ECO:0000256" key="4">
    <source>
        <dbReference type="ARBA" id="ARBA00022723"/>
    </source>
</evidence>
<feature type="region of interest" description="Disordered" evidence="6">
    <location>
        <begin position="291"/>
        <end position="315"/>
    </location>
</feature>
<dbReference type="GO" id="GO:0004038">
    <property type="term" value="F:allantoinase activity"/>
    <property type="evidence" value="ECO:0007669"/>
    <property type="project" value="TreeGrafter"/>
</dbReference>
<keyword evidence="4" id="KW-0479">Metal-binding</keyword>
<evidence type="ECO:0000259" key="7">
    <source>
        <dbReference type="Pfam" id="PF01979"/>
    </source>
</evidence>
<dbReference type="InterPro" id="IPR032466">
    <property type="entry name" value="Metal_Hydrolase"/>
</dbReference>
<dbReference type="InterPro" id="IPR050138">
    <property type="entry name" value="DHOase/Allantoinase_Hydrolase"/>
</dbReference>
<dbReference type="Gene3D" id="2.30.40.10">
    <property type="entry name" value="Urease, subunit C, domain 1"/>
    <property type="match status" value="1"/>
</dbReference>
<name>A0A2A4YEG3_UNCAE</name>
<comment type="function">
    <text evidence="2">Catalyzes the reversible cyclization of carbamoyl aspartate to dihydroorotate.</text>
</comment>
<keyword evidence="5" id="KW-0378">Hydrolase</keyword>
<dbReference type="SUPFAM" id="SSF51556">
    <property type="entry name" value="Metallo-dependent hydrolases"/>
    <property type="match status" value="1"/>
</dbReference>
<evidence type="ECO:0000256" key="5">
    <source>
        <dbReference type="ARBA" id="ARBA00022801"/>
    </source>
</evidence>
<dbReference type="AlphaFoldDB" id="A0A2A4YEG3"/>
<organism evidence="8 9">
    <name type="scientific">Aerophobetes bacterium</name>
    <dbReference type="NCBI Taxonomy" id="2030807"/>
    <lineage>
        <taxon>Bacteria</taxon>
        <taxon>Candidatus Aerophobota</taxon>
    </lineage>
</organism>
<dbReference type="GO" id="GO:0006145">
    <property type="term" value="P:purine nucleobase catabolic process"/>
    <property type="evidence" value="ECO:0007669"/>
    <property type="project" value="TreeGrafter"/>
</dbReference>
<comment type="caution">
    <text evidence="8">The sequence shown here is derived from an EMBL/GenBank/DDBJ whole genome shotgun (WGS) entry which is preliminary data.</text>
</comment>
<comment type="similarity">
    <text evidence="3">Belongs to the metallo-dependent hydrolases superfamily. DHOase family. Class I DHOase subfamily.</text>
</comment>
<dbReference type="PANTHER" id="PTHR43668:SF2">
    <property type="entry name" value="ALLANTOINASE"/>
    <property type="match status" value="1"/>
</dbReference>
<evidence type="ECO:0000256" key="2">
    <source>
        <dbReference type="ARBA" id="ARBA00002368"/>
    </source>
</evidence>
<sequence length="410" mass="45938">MIILKNVSSITGEVFDYEIASDETHIIDAKGLTLLPGLIDPHVHFRTPGHQYKENWISASKAALFGGFTTVFDMPNTNPATVTCQRLKEKKELIESQLKESGFPLRYHLYFGVDKKHFDEIEKVKKHTIALKIFMGTSTGDLLMDDDSSLHAAFALASAHDLLVCVHAEDEAMIEENTKKYLGSKDFKTHSMIRTPEVARSAAKQAIDLAQLYNTRLHILHVSSKEEIDCIREAKKKGIQVTCETTPHHLFLNTDSYETLKGQAQVNPSLKEKQHQKYLFEAIKDGVIDTIGSDHAPHTKEEKAQEYGETPSGMPGVETTLPLLLTAASENKLNIDDIVRLCSTRIQEIYRLAPNDDVILVDLEMKKTVDDSHLNTKCGWSPYSGTQLKGWPVYAVMKGVLYNLREGAIC</sequence>
<evidence type="ECO:0000256" key="3">
    <source>
        <dbReference type="ARBA" id="ARBA00010286"/>
    </source>
</evidence>
<feature type="domain" description="Amidohydrolase-related" evidence="7">
    <location>
        <begin position="33"/>
        <end position="352"/>
    </location>
</feature>
<evidence type="ECO:0000256" key="1">
    <source>
        <dbReference type="ARBA" id="ARBA00001947"/>
    </source>
</evidence>
<dbReference type="SUPFAM" id="SSF51338">
    <property type="entry name" value="Composite domain of metallo-dependent hydrolases"/>
    <property type="match status" value="1"/>
</dbReference>
<dbReference type="PROSITE" id="PS00483">
    <property type="entry name" value="DIHYDROOROTASE_2"/>
    <property type="match status" value="1"/>
</dbReference>
<dbReference type="NCBIfam" id="TIGR00857">
    <property type="entry name" value="pyrC_multi"/>
    <property type="match status" value="1"/>
</dbReference>
<evidence type="ECO:0000313" key="8">
    <source>
        <dbReference type="EMBL" id="PCI93248.1"/>
    </source>
</evidence>
<comment type="cofactor">
    <cofactor evidence="1">
        <name>Zn(2+)</name>
        <dbReference type="ChEBI" id="CHEBI:29105"/>
    </cofactor>
</comment>
<dbReference type="InterPro" id="IPR006680">
    <property type="entry name" value="Amidohydro-rel"/>
</dbReference>
<protein>
    <submittedName>
        <fullName evidence="8">Dihydroorotase</fullName>
    </submittedName>
</protein>
<dbReference type="EMBL" id="NVUU01000067">
    <property type="protein sequence ID" value="PCI93248.1"/>
    <property type="molecule type" value="Genomic_DNA"/>
</dbReference>